<proteinExistence type="predicted"/>
<reference evidence="1 2" key="1">
    <citation type="submission" date="2023-11" db="EMBL/GenBank/DDBJ databases">
        <title>MicrobeMod: A computational toolkit for identifying prokaryotic methylation and restriction-modification with nanopore sequencing.</title>
        <authorList>
            <person name="Crits-Christoph A."/>
            <person name="Kang S.C."/>
            <person name="Lee H."/>
            <person name="Ostrov N."/>
        </authorList>
    </citation>
    <scope>NUCLEOTIDE SEQUENCE [LARGE SCALE GENOMIC DNA]</scope>
    <source>
        <strain evidence="1 2">ATCC BAA-571</strain>
    </source>
</reference>
<accession>A0ABU4Q5Y8</accession>
<keyword evidence="2" id="KW-1185">Reference proteome</keyword>
<organism evidence="1 2">
    <name type="scientific">Ectopseudomonas alcaliphila</name>
    <dbReference type="NCBI Taxonomy" id="101564"/>
    <lineage>
        <taxon>Bacteria</taxon>
        <taxon>Pseudomonadati</taxon>
        <taxon>Pseudomonadota</taxon>
        <taxon>Gammaproteobacteria</taxon>
        <taxon>Pseudomonadales</taxon>
        <taxon>Pseudomonadaceae</taxon>
        <taxon>Ectopseudomonas</taxon>
    </lineage>
</organism>
<evidence type="ECO:0000313" key="1">
    <source>
        <dbReference type="EMBL" id="MDX5994690.1"/>
    </source>
</evidence>
<dbReference type="RefSeq" id="WP_238380599.1">
    <property type="nucleotide sequence ID" value="NZ_CBCSET010000002.1"/>
</dbReference>
<sequence length="47" mass="5191">MLSILNEQLSTKVPKVALRQIEVRRLMLGEDASASRAVFVVGYQSVS</sequence>
<dbReference type="Proteomes" id="UP001278050">
    <property type="component" value="Unassembled WGS sequence"/>
</dbReference>
<gene>
    <name evidence="1" type="ORF">SIM71_21720</name>
</gene>
<protein>
    <submittedName>
        <fullName evidence="1">Uncharacterized protein</fullName>
    </submittedName>
</protein>
<dbReference type="EMBL" id="JAWXXP010000001">
    <property type="protein sequence ID" value="MDX5994690.1"/>
    <property type="molecule type" value="Genomic_DNA"/>
</dbReference>
<evidence type="ECO:0000313" key="2">
    <source>
        <dbReference type="Proteomes" id="UP001278050"/>
    </source>
</evidence>
<name>A0ABU4Q5Y8_9GAMM</name>
<comment type="caution">
    <text evidence="1">The sequence shown here is derived from an EMBL/GenBank/DDBJ whole genome shotgun (WGS) entry which is preliminary data.</text>
</comment>